<accession>A6JKY0</accession>
<evidence type="ECO:0000313" key="1">
    <source>
        <dbReference type="EMBL" id="EDL97346.1"/>
    </source>
</evidence>
<reference evidence="2" key="1">
    <citation type="submission" date="2005-09" db="EMBL/GenBank/DDBJ databases">
        <authorList>
            <person name="Mural R.J."/>
            <person name="Li P.W."/>
            <person name="Adams M.D."/>
            <person name="Amanatides P.G."/>
            <person name="Baden-Tillson H."/>
            <person name="Barnstead M."/>
            <person name="Chin S.H."/>
            <person name="Dew I."/>
            <person name="Evans C.A."/>
            <person name="Ferriera S."/>
            <person name="Flanigan M."/>
            <person name="Fosler C."/>
            <person name="Glodek A."/>
            <person name="Gu Z."/>
            <person name="Holt R.A."/>
            <person name="Jennings D."/>
            <person name="Kraft C.L."/>
            <person name="Lu F."/>
            <person name="Nguyen T."/>
            <person name="Nusskern D.R."/>
            <person name="Pfannkoch C.M."/>
            <person name="Sitter C."/>
            <person name="Sutton G.G."/>
            <person name="Venter J.C."/>
            <person name="Wang Z."/>
            <person name="Woodage T."/>
            <person name="Zheng X.H."/>
            <person name="Zhong F."/>
        </authorList>
    </citation>
    <scope>NUCLEOTIDE SEQUENCE [LARGE SCALE GENOMIC DNA]</scope>
    <source>
        <strain>BN</strain>
        <strain evidence="2">Sprague-Dawley</strain>
    </source>
</reference>
<sequence>MASFITLECLASQSRLSALAFQRVCEMFLVFVCRVVSQPLPQFHTRLSMDTKGLGFVYGD</sequence>
<name>A6JKY0_RAT</name>
<dbReference type="Proteomes" id="UP000234681">
    <property type="component" value="Chromosome 20"/>
</dbReference>
<protein>
    <submittedName>
        <fullName evidence="1">RCG60767</fullName>
    </submittedName>
</protein>
<gene>
    <name evidence="1" type="ORF">rCG_60767</name>
</gene>
<proteinExistence type="predicted"/>
<evidence type="ECO:0000313" key="2">
    <source>
        <dbReference type="Proteomes" id="UP000234681"/>
    </source>
</evidence>
<dbReference type="AlphaFoldDB" id="A6JKY0"/>
<dbReference type="EMBL" id="CH473988">
    <property type="protein sequence ID" value="EDL97346.1"/>
    <property type="molecule type" value="Genomic_DNA"/>
</dbReference>
<organism evidence="1 2">
    <name type="scientific">Rattus norvegicus</name>
    <name type="common">Rat</name>
    <dbReference type="NCBI Taxonomy" id="10116"/>
    <lineage>
        <taxon>Eukaryota</taxon>
        <taxon>Metazoa</taxon>
        <taxon>Chordata</taxon>
        <taxon>Craniata</taxon>
        <taxon>Vertebrata</taxon>
        <taxon>Euteleostomi</taxon>
        <taxon>Mammalia</taxon>
        <taxon>Eutheria</taxon>
        <taxon>Euarchontoglires</taxon>
        <taxon>Glires</taxon>
        <taxon>Rodentia</taxon>
        <taxon>Myomorpha</taxon>
        <taxon>Muroidea</taxon>
        <taxon>Muridae</taxon>
        <taxon>Murinae</taxon>
        <taxon>Rattus</taxon>
    </lineage>
</organism>